<evidence type="ECO:0000256" key="4">
    <source>
        <dbReference type="ARBA" id="ARBA00023235"/>
    </source>
</evidence>
<dbReference type="Proteomes" id="UP000235015">
    <property type="component" value="Unassembled WGS sequence"/>
</dbReference>
<proteinExistence type="inferred from homology"/>
<dbReference type="InterPro" id="IPR048261">
    <property type="entry name" value="SlpA/SlyD-like_ins_sf"/>
</dbReference>
<dbReference type="PROSITE" id="PS50059">
    <property type="entry name" value="FKBP_PPIASE"/>
    <property type="match status" value="1"/>
</dbReference>
<evidence type="ECO:0000256" key="5">
    <source>
        <dbReference type="PROSITE-ProRule" id="PRU00277"/>
    </source>
</evidence>
<dbReference type="PANTHER" id="PTHR47861:SF4">
    <property type="entry name" value="FKBP-TYPE 16 KDA PEPTIDYL-PROLYL CIS-TRANS ISOMERASE"/>
    <property type="match status" value="1"/>
</dbReference>
<dbReference type="Gene3D" id="2.40.10.330">
    <property type="match status" value="1"/>
</dbReference>
<keyword evidence="3 5" id="KW-0697">Rotamase</keyword>
<evidence type="ECO:0000313" key="8">
    <source>
        <dbReference type="EMBL" id="PLX61502.1"/>
    </source>
</evidence>
<comment type="caution">
    <text evidence="8">The sequence shown here is derived from an EMBL/GenBank/DDBJ whole genome shotgun (WGS) entry which is preliminary data.</text>
</comment>
<comment type="catalytic activity">
    <reaction evidence="1 5 6">
        <text>[protein]-peptidylproline (omega=180) = [protein]-peptidylproline (omega=0)</text>
        <dbReference type="Rhea" id="RHEA:16237"/>
        <dbReference type="Rhea" id="RHEA-COMP:10747"/>
        <dbReference type="Rhea" id="RHEA-COMP:10748"/>
        <dbReference type="ChEBI" id="CHEBI:83833"/>
        <dbReference type="ChEBI" id="CHEBI:83834"/>
        <dbReference type="EC" id="5.2.1.8"/>
    </reaction>
</comment>
<dbReference type="Pfam" id="PF00254">
    <property type="entry name" value="FKBP_C"/>
    <property type="match status" value="1"/>
</dbReference>
<dbReference type="Gene3D" id="3.10.50.40">
    <property type="match status" value="1"/>
</dbReference>
<dbReference type="InterPro" id="IPR046357">
    <property type="entry name" value="PPIase_dom_sf"/>
</dbReference>
<reference evidence="8 9" key="1">
    <citation type="submission" date="2017-11" db="EMBL/GenBank/DDBJ databases">
        <title>Genome-resolved metagenomics identifies genetic mobility, metabolic interactions, and unexpected diversity in perchlorate-reducing communities.</title>
        <authorList>
            <person name="Barnum T.P."/>
            <person name="Figueroa I.A."/>
            <person name="Carlstrom C.I."/>
            <person name="Lucas L.N."/>
            <person name="Engelbrektson A.L."/>
            <person name="Coates J.D."/>
        </authorList>
    </citation>
    <scope>NUCLEOTIDE SEQUENCE [LARGE SCALE GENOMIC DNA]</scope>
    <source>
        <strain evidence="8">BM301</strain>
    </source>
</reference>
<comment type="similarity">
    <text evidence="2 6">Belongs to the FKBP-type PPIase family.</text>
</comment>
<evidence type="ECO:0000313" key="9">
    <source>
        <dbReference type="Proteomes" id="UP000235015"/>
    </source>
</evidence>
<dbReference type="GO" id="GO:0003755">
    <property type="term" value="F:peptidyl-prolyl cis-trans isomerase activity"/>
    <property type="evidence" value="ECO:0007669"/>
    <property type="project" value="UniProtKB-UniRule"/>
</dbReference>
<dbReference type="InterPro" id="IPR001179">
    <property type="entry name" value="PPIase_FKBP_dom"/>
</dbReference>
<evidence type="ECO:0000259" key="7">
    <source>
        <dbReference type="PROSITE" id="PS50059"/>
    </source>
</evidence>
<dbReference type="SUPFAM" id="SSF54534">
    <property type="entry name" value="FKBP-like"/>
    <property type="match status" value="1"/>
</dbReference>
<evidence type="ECO:0000256" key="2">
    <source>
        <dbReference type="ARBA" id="ARBA00006577"/>
    </source>
</evidence>
<gene>
    <name evidence="8" type="ORF">C0630_10040</name>
</gene>
<dbReference type="EC" id="5.2.1.8" evidence="6"/>
<feature type="domain" description="PPIase FKBP-type" evidence="7">
    <location>
        <begin position="36"/>
        <end position="120"/>
    </location>
</feature>
<evidence type="ECO:0000256" key="3">
    <source>
        <dbReference type="ARBA" id="ARBA00023110"/>
    </source>
</evidence>
<accession>A0A2N6CW55</accession>
<evidence type="ECO:0000256" key="6">
    <source>
        <dbReference type="RuleBase" id="RU003915"/>
    </source>
</evidence>
<dbReference type="AlphaFoldDB" id="A0A2N6CW55"/>
<evidence type="ECO:0000256" key="1">
    <source>
        <dbReference type="ARBA" id="ARBA00000971"/>
    </source>
</evidence>
<name>A0A2N6CW55_9GAMM</name>
<dbReference type="EMBL" id="PKUN01000014">
    <property type="protein sequence ID" value="PLX61502.1"/>
    <property type="molecule type" value="Genomic_DNA"/>
</dbReference>
<dbReference type="STRING" id="1111735.GCA_000428045_00385"/>
<protein>
    <recommendedName>
        <fullName evidence="6">Peptidyl-prolyl cis-trans isomerase</fullName>
        <ecNumber evidence="6">5.2.1.8</ecNumber>
    </recommendedName>
</protein>
<organism evidence="8 9">
    <name type="scientific">Sedimenticola selenatireducens</name>
    <dbReference type="NCBI Taxonomy" id="191960"/>
    <lineage>
        <taxon>Bacteria</taxon>
        <taxon>Pseudomonadati</taxon>
        <taxon>Pseudomonadota</taxon>
        <taxon>Gammaproteobacteria</taxon>
        <taxon>Chromatiales</taxon>
        <taxon>Sedimenticolaceae</taxon>
        <taxon>Sedimenticola</taxon>
    </lineage>
</organism>
<keyword evidence="4 5" id="KW-0413">Isomerase</keyword>
<dbReference type="PANTHER" id="PTHR47861">
    <property type="entry name" value="FKBP-TYPE PEPTIDYL-PROLYL CIS-TRANS ISOMERASE SLYD"/>
    <property type="match status" value="1"/>
</dbReference>
<sequence>MAQRDIARSRAAFTRPAPNQDGIATLTQQLPEITSSNEVTLHFAIALCDGTVITTTFDDDPVTLTMGTGNLTENLEKTLYGLKPGEKQSLILEAENAFGPRDEEKAYFMPRSSFPSDMELEPELVISFATPAGDELAGIVQELDEEQVKVDFNHPLAGHDIVFTVQIISIKNP</sequence>